<evidence type="ECO:0000313" key="2">
    <source>
        <dbReference type="EMBL" id="MDI9857729.1"/>
    </source>
</evidence>
<feature type="transmembrane region" description="Helical" evidence="1">
    <location>
        <begin position="196"/>
        <end position="214"/>
    </location>
</feature>
<gene>
    <name evidence="2" type="ORF">QM524_00785</name>
</gene>
<keyword evidence="1" id="KW-1133">Transmembrane helix</keyword>
<evidence type="ECO:0000313" key="3">
    <source>
        <dbReference type="Proteomes" id="UP001236507"/>
    </source>
</evidence>
<dbReference type="Proteomes" id="UP001236507">
    <property type="component" value="Unassembled WGS sequence"/>
</dbReference>
<organism evidence="2 3">
    <name type="scientific">Flectobacillus roseus</name>
    <dbReference type="NCBI Taxonomy" id="502259"/>
    <lineage>
        <taxon>Bacteria</taxon>
        <taxon>Pseudomonadati</taxon>
        <taxon>Bacteroidota</taxon>
        <taxon>Cytophagia</taxon>
        <taxon>Cytophagales</taxon>
        <taxon>Flectobacillaceae</taxon>
        <taxon>Flectobacillus</taxon>
    </lineage>
</organism>
<keyword evidence="1" id="KW-0812">Transmembrane</keyword>
<keyword evidence="3" id="KW-1185">Reference proteome</keyword>
<accession>A0ABT6Y2F0</accession>
<name>A0ABT6Y2F0_9BACT</name>
<dbReference type="RefSeq" id="WP_283343047.1">
    <property type="nucleotide sequence ID" value="NZ_JASHIF010000002.1"/>
</dbReference>
<comment type="caution">
    <text evidence="2">The sequence shown here is derived from an EMBL/GenBank/DDBJ whole genome shotgun (WGS) entry which is preliminary data.</text>
</comment>
<sequence length="218" mass="25536">MDEFVTFKEFADEEHFIEFTQFLEQKNIRFQTEISNGAIDPVSMRAVQRLFLVKIEKENFTPIQKLLENLAQESIEDIDPDHYLFQFSDEELFEILSKPDEWSELDYKLAQKILQDRGHVVGSEYLKYLKKERLEMLAKPEPSQAKFIWAGYIFAVLGGLLGIAIGWGIYFSQKRLPNGSVVYSYSEDDRKHGKRIITIGFVMMFLLILIKILTQYSE</sequence>
<evidence type="ECO:0000256" key="1">
    <source>
        <dbReference type="SAM" id="Phobius"/>
    </source>
</evidence>
<protein>
    <submittedName>
        <fullName evidence="2">Uncharacterized protein</fullName>
    </submittedName>
</protein>
<keyword evidence="1" id="KW-0472">Membrane</keyword>
<feature type="transmembrane region" description="Helical" evidence="1">
    <location>
        <begin position="147"/>
        <end position="170"/>
    </location>
</feature>
<dbReference type="EMBL" id="JASHIF010000002">
    <property type="protein sequence ID" value="MDI9857729.1"/>
    <property type="molecule type" value="Genomic_DNA"/>
</dbReference>
<proteinExistence type="predicted"/>
<reference evidence="2 3" key="1">
    <citation type="submission" date="2023-05" db="EMBL/GenBank/DDBJ databases">
        <title>Novel species of genus Flectobacillus isolated from stream in China.</title>
        <authorList>
            <person name="Lu H."/>
        </authorList>
    </citation>
    <scope>NUCLEOTIDE SEQUENCE [LARGE SCALE GENOMIC DNA]</scope>
    <source>
        <strain evidence="2 3">KCTC 42575</strain>
    </source>
</reference>